<accession>A0ABT4UIQ6</accession>
<name>A0ABT4UIQ6_9BACT</name>
<evidence type="ECO:0000313" key="2">
    <source>
        <dbReference type="EMBL" id="MDA3614721.1"/>
    </source>
</evidence>
<evidence type="ECO:0000313" key="3">
    <source>
        <dbReference type="Proteomes" id="UP001210231"/>
    </source>
</evidence>
<feature type="signal peptide" evidence="1">
    <location>
        <begin position="1"/>
        <end position="21"/>
    </location>
</feature>
<reference evidence="2 3" key="1">
    <citation type="submission" date="2022-12" db="EMBL/GenBank/DDBJ databases">
        <title>Chitinophagaceae gen. sp. nov., a new member of the family Chitinophagaceae, isolated from soil in a chemical factory.</title>
        <authorList>
            <person name="Ke Z."/>
        </authorList>
    </citation>
    <scope>NUCLEOTIDE SEQUENCE [LARGE SCALE GENOMIC DNA]</scope>
    <source>
        <strain evidence="2 3">LY-5</strain>
    </source>
</reference>
<keyword evidence="3" id="KW-1185">Reference proteome</keyword>
<organism evidence="2 3">
    <name type="scientific">Polluticaenibacter yanchengensis</name>
    <dbReference type="NCBI Taxonomy" id="3014562"/>
    <lineage>
        <taxon>Bacteria</taxon>
        <taxon>Pseudomonadati</taxon>
        <taxon>Bacteroidota</taxon>
        <taxon>Chitinophagia</taxon>
        <taxon>Chitinophagales</taxon>
        <taxon>Chitinophagaceae</taxon>
        <taxon>Polluticaenibacter</taxon>
    </lineage>
</organism>
<gene>
    <name evidence="2" type="ORF">O3P16_07870</name>
</gene>
<evidence type="ECO:0000256" key="1">
    <source>
        <dbReference type="SAM" id="SignalP"/>
    </source>
</evidence>
<protein>
    <recommendedName>
        <fullName evidence="4">Internal virion protein B</fullName>
    </recommendedName>
</protein>
<evidence type="ECO:0008006" key="4">
    <source>
        <dbReference type="Google" id="ProtNLM"/>
    </source>
</evidence>
<dbReference type="RefSeq" id="WP_407031046.1">
    <property type="nucleotide sequence ID" value="NZ_JAQGEF010000007.1"/>
</dbReference>
<comment type="caution">
    <text evidence="2">The sequence shown here is derived from an EMBL/GenBank/DDBJ whole genome shotgun (WGS) entry which is preliminary data.</text>
</comment>
<sequence>MPWFIPAIMAATALISGISNASAKRKAARKQEELANMIEEQDAYKPSQEVLDSYNLARTTLDGRMAGAAQAEANILQSQANTIGAAQRNATDSSQLLGLAAMAQGQTNNSFLNLNAAEEQSYLNRLSNLGQMGMAVAGEKRNAYESEWEKIIAASNARQAAIGSRIGAVNSLFSGLSTGASAMSGMSGSDFKKAF</sequence>
<feature type="chain" id="PRO_5045249873" description="Internal virion protein B" evidence="1">
    <location>
        <begin position="22"/>
        <end position="195"/>
    </location>
</feature>
<proteinExistence type="predicted"/>
<keyword evidence="1" id="KW-0732">Signal</keyword>
<dbReference type="Proteomes" id="UP001210231">
    <property type="component" value="Unassembled WGS sequence"/>
</dbReference>
<dbReference type="EMBL" id="JAQGEF010000007">
    <property type="protein sequence ID" value="MDA3614721.1"/>
    <property type="molecule type" value="Genomic_DNA"/>
</dbReference>